<name>A0A268H9N1_9BACI</name>
<proteinExistence type="inferred from homology"/>
<accession>A0A268H9N1</accession>
<evidence type="ECO:0000256" key="4">
    <source>
        <dbReference type="ARBA" id="ARBA00022825"/>
    </source>
</evidence>
<evidence type="ECO:0000256" key="1">
    <source>
        <dbReference type="ARBA" id="ARBA00006534"/>
    </source>
</evidence>
<dbReference type="InterPro" id="IPR005320">
    <property type="entry name" value="Peptidase_S51"/>
</dbReference>
<dbReference type="Proteomes" id="UP000216475">
    <property type="component" value="Unassembled WGS sequence"/>
</dbReference>
<evidence type="ECO:0000313" key="6">
    <source>
        <dbReference type="Proteomes" id="UP000216475"/>
    </source>
</evidence>
<dbReference type="EMBL" id="NPBH01000074">
    <property type="protein sequence ID" value="PAE06564.1"/>
    <property type="molecule type" value="Genomic_DNA"/>
</dbReference>
<sequence length="233" mass="25840">MMKRQIIALGGGGFSMETDNLALDRYILSQSGKDEPRVCFIPTASGDKPDYIRRFYEAFHQLPCKPSHLSLFEPNFKDLRTFVLEQDILYVGGGSTRNMLVLWREWKLDNILAEAYQSGVILAGLSAGANCWFKEGLTDPLNGPLYAIDGLGFLPGSVCPHFDGEEKRRPAYVKAVGEGSMKEGYGVDDSAALHFVDEQLDQAVCSRKNAAVYNIKRQEDGAYEEAIPAAYLN</sequence>
<dbReference type="PANTHER" id="PTHR20842">
    <property type="entry name" value="PROTEASE S51 ALPHA-ASPARTYL DIPEPTIDASE"/>
    <property type="match status" value="1"/>
</dbReference>
<dbReference type="SUPFAM" id="SSF52317">
    <property type="entry name" value="Class I glutamine amidotransferase-like"/>
    <property type="match status" value="1"/>
</dbReference>
<protein>
    <submittedName>
        <fullName evidence="5">Peptidase E</fullName>
    </submittedName>
</protein>
<comment type="caution">
    <text evidence="5">The sequence shown here is derived from an EMBL/GenBank/DDBJ whole genome shotgun (WGS) entry which is preliminary data.</text>
</comment>
<dbReference type="Gene3D" id="3.40.50.880">
    <property type="match status" value="1"/>
</dbReference>
<dbReference type="GO" id="GO:0008236">
    <property type="term" value="F:serine-type peptidase activity"/>
    <property type="evidence" value="ECO:0007669"/>
    <property type="project" value="UniProtKB-KW"/>
</dbReference>
<comment type="similarity">
    <text evidence="1">Belongs to the peptidase S51 family.</text>
</comment>
<evidence type="ECO:0000256" key="3">
    <source>
        <dbReference type="ARBA" id="ARBA00022801"/>
    </source>
</evidence>
<reference evidence="5 6" key="1">
    <citation type="submission" date="2017-07" db="EMBL/GenBank/DDBJ databases">
        <title>Isolation and whole genome analysis of endospore-forming bacteria from heroin.</title>
        <authorList>
            <person name="Kalinowski J."/>
            <person name="Ahrens B."/>
            <person name="Al-Dilaimi A."/>
            <person name="Winkler A."/>
            <person name="Wibberg D."/>
            <person name="Schleenbecker U."/>
            <person name="Ruckert C."/>
            <person name="Wolfel R."/>
            <person name="Grass G."/>
        </authorList>
    </citation>
    <scope>NUCLEOTIDE SEQUENCE [LARGE SCALE GENOMIC DNA]</scope>
    <source>
        <strain evidence="5 6">7509</strain>
    </source>
</reference>
<organism evidence="5 6">
    <name type="scientific">Terribacillus saccharophilus</name>
    <dbReference type="NCBI Taxonomy" id="361277"/>
    <lineage>
        <taxon>Bacteria</taxon>
        <taxon>Bacillati</taxon>
        <taxon>Bacillota</taxon>
        <taxon>Bacilli</taxon>
        <taxon>Bacillales</taxon>
        <taxon>Bacillaceae</taxon>
        <taxon>Terribacillus</taxon>
    </lineage>
</organism>
<dbReference type="PANTHER" id="PTHR20842:SF0">
    <property type="entry name" value="ALPHA-ASPARTYL DIPEPTIDASE"/>
    <property type="match status" value="1"/>
</dbReference>
<gene>
    <name evidence="5" type="ORF">CHI12_15815</name>
</gene>
<dbReference type="AlphaFoldDB" id="A0A268H9N1"/>
<dbReference type="Pfam" id="PF03575">
    <property type="entry name" value="Peptidase_S51"/>
    <property type="match status" value="1"/>
</dbReference>
<keyword evidence="3" id="KW-0378">Hydrolase</keyword>
<dbReference type="RefSeq" id="WP_095272539.1">
    <property type="nucleotide sequence ID" value="NZ_NPBH01000074.1"/>
</dbReference>
<dbReference type="InterPro" id="IPR029062">
    <property type="entry name" value="Class_I_gatase-like"/>
</dbReference>
<dbReference type="CDD" id="cd03146">
    <property type="entry name" value="GAT1_Peptidase_E"/>
    <property type="match status" value="1"/>
</dbReference>
<keyword evidence="4" id="KW-0720">Serine protease</keyword>
<evidence type="ECO:0000256" key="2">
    <source>
        <dbReference type="ARBA" id="ARBA00022670"/>
    </source>
</evidence>
<dbReference type="GO" id="GO:0006508">
    <property type="term" value="P:proteolysis"/>
    <property type="evidence" value="ECO:0007669"/>
    <property type="project" value="UniProtKB-KW"/>
</dbReference>
<evidence type="ECO:0000313" key="5">
    <source>
        <dbReference type="EMBL" id="PAE06564.1"/>
    </source>
</evidence>
<keyword evidence="2" id="KW-0645">Protease</keyword>